<protein>
    <submittedName>
        <fullName evidence="2">Uncharacterized protein</fullName>
    </submittedName>
</protein>
<feature type="chain" id="PRO_5020823881" evidence="1">
    <location>
        <begin position="19"/>
        <end position="85"/>
    </location>
</feature>
<dbReference type="EMBL" id="QAPG01000023">
    <property type="protein sequence ID" value="TDZ37511.1"/>
    <property type="molecule type" value="Genomic_DNA"/>
</dbReference>
<evidence type="ECO:0000313" key="3">
    <source>
        <dbReference type="Proteomes" id="UP000295083"/>
    </source>
</evidence>
<keyword evidence="1" id="KW-0732">Signal</keyword>
<comment type="caution">
    <text evidence="2">The sequence shown here is derived from an EMBL/GenBank/DDBJ whole genome shotgun (WGS) entry which is preliminary data.</text>
</comment>
<feature type="signal peptide" evidence="1">
    <location>
        <begin position="1"/>
        <end position="18"/>
    </location>
</feature>
<name>A0A4R8QFC0_9PEZI</name>
<sequence length="85" mass="9008">MRFASLLVLAVGAATAAGAILPYKKGRVVARDEYKPAVCAVKCSGRCELGLNESCKTCYVDCMATANPSTDFEPFSAEEEELVAV</sequence>
<accession>A0A4R8QFC0</accession>
<dbReference type="AlphaFoldDB" id="A0A4R8QFC0"/>
<dbReference type="Proteomes" id="UP000295083">
    <property type="component" value="Unassembled WGS sequence"/>
</dbReference>
<reference evidence="2 3" key="1">
    <citation type="submission" date="2018-11" db="EMBL/GenBank/DDBJ databases">
        <title>Genome sequence and assembly of Colletotrichum spinosum.</title>
        <authorList>
            <person name="Gan P."/>
            <person name="Shirasu K."/>
        </authorList>
    </citation>
    <scope>NUCLEOTIDE SEQUENCE [LARGE SCALE GENOMIC DNA]</scope>
    <source>
        <strain evidence="2 3">CBS 515.97</strain>
    </source>
</reference>
<evidence type="ECO:0000256" key="1">
    <source>
        <dbReference type="SAM" id="SignalP"/>
    </source>
</evidence>
<evidence type="ECO:0000313" key="2">
    <source>
        <dbReference type="EMBL" id="TDZ37511.1"/>
    </source>
</evidence>
<gene>
    <name evidence="2" type="ORF">C8035_v007826</name>
</gene>
<organism evidence="2 3">
    <name type="scientific">Colletotrichum spinosum</name>
    <dbReference type="NCBI Taxonomy" id="1347390"/>
    <lineage>
        <taxon>Eukaryota</taxon>
        <taxon>Fungi</taxon>
        <taxon>Dikarya</taxon>
        <taxon>Ascomycota</taxon>
        <taxon>Pezizomycotina</taxon>
        <taxon>Sordariomycetes</taxon>
        <taxon>Hypocreomycetidae</taxon>
        <taxon>Glomerellales</taxon>
        <taxon>Glomerellaceae</taxon>
        <taxon>Colletotrichum</taxon>
        <taxon>Colletotrichum orbiculare species complex</taxon>
    </lineage>
</organism>
<proteinExistence type="predicted"/>
<keyword evidence="3" id="KW-1185">Reference proteome</keyword>